<evidence type="ECO:0000313" key="3">
    <source>
        <dbReference type="EMBL" id="KAK4878242.1"/>
    </source>
</evidence>
<dbReference type="Gene3D" id="3.90.660.10">
    <property type="match status" value="1"/>
</dbReference>
<dbReference type="SUPFAM" id="SSF54373">
    <property type="entry name" value="FAD-linked reductases, C-terminal domain"/>
    <property type="match status" value="1"/>
</dbReference>
<evidence type="ECO:0000256" key="1">
    <source>
        <dbReference type="SAM" id="MobiDB-lite"/>
    </source>
</evidence>
<keyword evidence="4" id="KW-1185">Reference proteome</keyword>
<dbReference type="PANTHER" id="PTHR10742">
    <property type="entry name" value="FLAVIN MONOAMINE OXIDASE"/>
    <property type="match status" value="1"/>
</dbReference>
<feature type="domain" description="Amine oxidase" evidence="2">
    <location>
        <begin position="201"/>
        <end position="452"/>
    </location>
</feature>
<feature type="region of interest" description="Disordered" evidence="1">
    <location>
        <begin position="1"/>
        <end position="23"/>
    </location>
</feature>
<protein>
    <recommendedName>
        <fullName evidence="2">Amine oxidase domain-containing protein</fullName>
    </recommendedName>
</protein>
<dbReference type="Gene3D" id="3.50.50.60">
    <property type="entry name" value="FAD/NAD(P)-binding domain"/>
    <property type="match status" value="1"/>
</dbReference>
<gene>
    <name evidence="3" type="ORF">RN001_010748</name>
</gene>
<dbReference type="PANTHER" id="PTHR10742:SF398">
    <property type="entry name" value="AMINE OXIDASE DOMAIN-CONTAINING PROTEIN-RELATED"/>
    <property type="match status" value="1"/>
</dbReference>
<comment type="caution">
    <text evidence="3">The sequence shown here is derived from an EMBL/GenBank/DDBJ whole genome shotgun (WGS) entry which is preliminary data.</text>
</comment>
<evidence type="ECO:0000313" key="4">
    <source>
        <dbReference type="Proteomes" id="UP001353858"/>
    </source>
</evidence>
<accession>A0AAN7PWQ7</accession>
<dbReference type="SUPFAM" id="SSF51905">
    <property type="entry name" value="FAD/NAD(P)-binding domain"/>
    <property type="match status" value="1"/>
</dbReference>
<proteinExistence type="predicted"/>
<name>A0AAN7PWQ7_9COLE</name>
<feature type="domain" description="Amine oxidase" evidence="2">
    <location>
        <begin position="22"/>
        <end position="75"/>
    </location>
</feature>
<organism evidence="3 4">
    <name type="scientific">Aquatica leii</name>
    <dbReference type="NCBI Taxonomy" id="1421715"/>
    <lineage>
        <taxon>Eukaryota</taxon>
        <taxon>Metazoa</taxon>
        <taxon>Ecdysozoa</taxon>
        <taxon>Arthropoda</taxon>
        <taxon>Hexapoda</taxon>
        <taxon>Insecta</taxon>
        <taxon>Pterygota</taxon>
        <taxon>Neoptera</taxon>
        <taxon>Endopterygota</taxon>
        <taxon>Coleoptera</taxon>
        <taxon>Polyphaga</taxon>
        <taxon>Elateriformia</taxon>
        <taxon>Elateroidea</taxon>
        <taxon>Lampyridae</taxon>
        <taxon>Luciolinae</taxon>
        <taxon>Aquatica</taxon>
    </lineage>
</organism>
<dbReference type="InterPro" id="IPR036188">
    <property type="entry name" value="FAD/NAD-bd_sf"/>
</dbReference>
<dbReference type="Pfam" id="PF01593">
    <property type="entry name" value="Amino_oxidase"/>
    <property type="match status" value="2"/>
</dbReference>
<dbReference type="Proteomes" id="UP001353858">
    <property type="component" value="Unassembled WGS sequence"/>
</dbReference>
<sequence length="474" mass="54152">MNLEQVKTGRNHDSLQKPPEQAGQRIGGRIYSVEFGDAIVDLGAQWSHGEQNNTMYELVKNLDLLRLSNFRKHFHYSNDDFDATIADQLFRLCKRVLNKAPLHEESLGKFVTEKFYEEIAETFGSNETILKYANAVLSSFRHDVLTQRGVFSWYDLSMLNNYDRLKGNVYLNWNGLGHGVVLDVIVKKYPNPENELPIYDKIFFGKEVSEIIWDGDLIVVKCKDKSEYSADYVIVTVSLGVLKSNDITFKPTLPDDKLNAIRDLGIAAVSKVVLHFPSKWWKDDDFQTALLCWDKPDLDKLAEEFTAGPIKDNKSWLENLYEFHVVEKNPNVLIAWFSGEFVPEIERLPEKTLVDGITFILKKFFARKYVVVKPDKILRHNWYSDPHFRGAYSFETLESRKGNEFGAVTLSKPLVSKSGKLAVLFAGEASSRTHYGSVHGAIETGYKEALRIVDLIDPPCMCNTNYSRPLILIC</sequence>
<dbReference type="AlphaFoldDB" id="A0AAN7PWQ7"/>
<dbReference type="GO" id="GO:0046592">
    <property type="term" value="F:polyamine oxidase activity"/>
    <property type="evidence" value="ECO:0007669"/>
    <property type="project" value="TreeGrafter"/>
</dbReference>
<reference evidence="4" key="1">
    <citation type="submission" date="2023-01" db="EMBL/GenBank/DDBJ databases">
        <title>Key to firefly adult light organ development and bioluminescence: homeobox transcription factors regulate luciferase expression and transportation to peroxisome.</title>
        <authorList>
            <person name="Fu X."/>
        </authorList>
    </citation>
    <scope>NUCLEOTIDE SEQUENCE [LARGE SCALE GENOMIC DNA]</scope>
</reference>
<dbReference type="InterPro" id="IPR050281">
    <property type="entry name" value="Flavin_monoamine_oxidase"/>
</dbReference>
<evidence type="ECO:0000259" key="2">
    <source>
        <dbReference type="Pfam" id="PF01593"/>
    </source>
</evidence>
<dbReference type="EMBL" id="JARPUR010000004">
    <property type="protein sequence ID" value="KAK4878242.1"/>
    <property type="molecule type" value="Genomic_DNA"/>
</dbReference>
<dbReference type="InterPro" id="IPR002937">
    <property type="entry name" value="Amino_oxidase"/>
</dbReference>